<protein>
    <submittedName>
        <fullName evidence="10">Molecular chaperone DnaJ</fullName>
    </submittedName>
</protein>
<dbReference type="InterPro" id="IPR036869">
    <property type="entry name" value="J_dom_sf"/>
</dbReference>
<feature type="domain" description="J" evidence="9">
    <location>
        <begin position="107"/>
        <end position="160"/>
    </location>
</feature>
<sequence>MIIRILFAALILYGLYRFVKTVQAKPADARRGYYISLIIGLGAAALVLLSVTGRVHWIAGLIGGALPFVRQYVLKHIYHRISGSSKGNAENEQAAPQRPSSNMNQQQALSVLGLKPGASDDEIIAAHRQLMQRFHPDRGGNDFLASQINDAKDVLLGKRGG</sequence>
<evidence type="ECO:0000313" key="10">
    <source>
        <dbReference type="EMBL" id="GAA4097066.1"/>
    </source>
</evidence>
<evidence type="ECO:0000256" key="5">
    <source>
        <dbReference type="ARBA" id="ARBA00023186"/>
    </source>
</evidence>
<feature type="region of interest" description="Disordered" evidence="7">
    <location>
        <begin position="84"/>
        <end position="105"/>
    </location>
</feature>
<dbReference type="Proteomes" id="UP001500392">
    <property type="component" value="Unassembled WGS sequence"/>
</dbReference>
<dbReference type="Gene3D" id="1.10.287.110">
    <property type="entry name" value="DnaJ domain"/>
    <property type="match status" value="1"/>
</dbReference>
<dbReference type="PANTHER" id="PTHR12763:SF28">
    <property type="entry name" value="GEO10507P1-RELATED"/>
    <property type="match status" value="1"/>
</dbReference>
<evidence type="ECO:0000256" key="6">
    <source>
        <dbReference type="ARBA" id="ARBA00038105"/>
    </source>
</evidence>
<dbReference type="CDD" id="cd06257">
    <property type="entry name" value="DnaJ"/>
    <property type="match status" value="1"/>
</dbReference>
<keyword evidence="11" id="KW-1185">Reference proteome</keyword>
<keyword evidence="4 8" id="KW-0472">Membrane</keyword>
<feature type="transmembrane region" description="Helical" evidence="8">
    <location>
        <begin position="34"/>
        <end position="51"/>
    </location>
</feature>
<reference evidence="11" key="1">
    <citation type="journal article" date="2019" name="Int. J. Syst. Evol. Microbiol.">
        <title>The Global Catalogue of Microorganisms (GCM) 10K type strain sequencing project: providing services to taxonomists for standard genome sequencing and annotation.</title>
        <authorList>
            <consortium name="The Broad Institute Genomics Platform"/>
            <consortium name="The Broad Institute Genome Sequencing Center for Infectious Disease"/>
            <person name="Wu L."/>
            <person name="Ma J."/>
        </authorList>
    </citation>
    <scope>NUCLEOTIDE SEQUENCE [LARGE SCALE GENOMIC DNA]</scope>
    <source>
        <strain evidence="11">JCM 17304</strain>
    </source>
</reference>
<dbReference type="Pfam" id="PF00226">
    <property type="entry name" value="DnaJ"/>
    <property type="match status" value="1"/>
</dbReference>
<keyword evidence="5" id="KW-0143">Chaperone</keyword>
<dbReference type="RefSeq" id="WP_344935798.1">
    <property type="nucleotide sequence ID" value="NZ_BAABDM010000003.1"/>
</dbReference>
<evidence type="ECO:0000256" key="1">
    <source>
        <dbReference type="ARBA" id="ARBA00004167"/>
    </source>
</evidence>
<comment type="subcellular location">
    <subcellularLocation>
        <location evidence="1">Membrane</location>
        <topology evidence="1">Single-pass membrane protein</topology>
    </subcellularLocation>
</comment>
<organism evidence="10 11">
    <name type="scientific">Zhongshania borealis</name>
    <dbReference type="NCBI Taxonomy" id="889488"/>
    <lineage>
        <taxon>Bacteria</taxon>
        <taxon>Pseudomonadati</taxon>
        <taxon>Pseudomonadota</taxon>
        <taxon>Gammaproteobacteria</taxon>
        <taxon>Cellvibrionales</taxon>
        <taxon>Spongiibacteraceae</taxon>
        <taxon>Zhongshania</taxon>
    </lineage>
</organism>
<evidence type="ECO:0000256" key="8">
    <source>
        <dbReference type="SAM" id="Phobius"/>
    </source>
</evidence>
<dbReference type="PROSITE" id="PS50076">
    <property type="entry name" value="DNAJ_2"/>
    <property type="match status" value="1"/>
</dbReference>
<evidence type="ECO:0000313" key="11">
    <source>
        <dbReference type="Proteomes" id="UP001500392"/>
    </source>
</evidence>
<evidence type="ECO:0000256" key="2">
    <source>
        <dbReference type="ARBA" id="ARBA00022692"/>
    </source>
</evidence>
<dbReference type="EMBL" id="BAABDM010000003">
    <property type="protein sequence ID" value="GAA4097066.1"/>
    <property type="molecule type" value="Genomic_DNA"/>
</dbReference>
<dbReference type="PANTHER" id="PTHR12763">
    <property type="match status" value="1"/>
</dbReference>
<evidence type="ECO:0000259" key="9">
    <source>
        <dbReference type="PROSITE" id="PS50076"/>
    </source>
</evidence>
<accession>A0ABP7WUC4</accession>
<keyword evidence="3 8" id="KW-1133">Transmembrane helix</keyword>
<evidence type="ECO:0000256" key="3">
    <source>
        <dbReference type="ARBA" id="ARBA00022989"/>
    </source>
</evidence>
<dbReference type="InterPro" id="IPR001623">
    <property type="entry name" value="DnaJ_domain"/>
</dbReference>
<name>A0ABP7WUC4_9GAMM</name>
<evidence type="ECO:0000256" key="4">
    <source>
        <dbReference type="ARBA" id="ARBA00023136"/>
    </source>
</evidence>
<comment type="caution">
    <text evidence="10">The sequence shown here is derived from an EMBL/GenBank/DDBJ whole genome shotgun (WGS) entry which is preliminary data.</text>
</comment>
<proteinExistence type="inferred from homology"/>
<evidence type="ECO:0000256" key="7">
    <source>
        <dbReference type="SAM" id="MobiDB-lite"/>
    </source>
</evidence>
<keyword evidence="2 8" id="KW-0812">Transmembrane</keyword>
<dbReference type="SMART" id="SM00271">
    <property type="entry name" value="DnaJ"/>
    <property type="match status" value="1"/>
</dbReference>
<gene>
    <name evidence="10" type="ORF">GCM10022414_22070</name>
</gene>
<dbReference type="SUPFAM" id="SSF46565">
    <property type="entry name" value="Chaperone J-domain"/>
    <property type="match status" value="1"/>
</dbReference>
<comment type="similarity">
    <text evidence="6">Belongs to the TIM14 family.</text>
</comment>